<reference evidence="2 3" key="1">
    <citation type="journal article" date="2025" name="Microbiol. Resour. Announc.">
        <title>Draft genome sequences for Neonectria magnoliae and Neonectria punicea, canker pathogens of Liriodendron tulipifera and Acer saccharum in West Virginia.</title>
        <authorList>
            <person name="Petronek H.M."/>
            <person name="Kasson M.T."/>
            <person name="Metheny A.M."/>
            <person name="Stauder C.M."/>
            <person name="Lovett B."/>
            <person name="Lynch S.C."/>
            <person name="Garnas J.R."/>
            <person name="Kasson L.R."/>
            <person name="Stajich J.E."/>
        </authorList>
    </citation>
    <scope>NUCLEOTIDE SEQUENCE [LARGE SCALE GENOMIC DNA]</scope>
    <source>
        <strain evidence="2 3">NRRL 64653</strain>
    </source>
</reference>
<name>A0ABR1H0D5_9HYPO</name>
<organism evidence="2 3">
    <name type="scientific">Neonectria punicea</name>
    <dbReference type="NCBI Taxonomy" id="979145"/>
    <lineage>
        <taxon>Eukaryota</taxon>
        <taxon>Fungi</taxon>
        <taxon>Dikarya</taxon>
        <taxon>Ascomycota</taxon>
        <taxon>Pezizomycotina</taxon>
        <taxon>Sordariomycetes</taxon>
        <taxon>Hypocreomycetidae</taxon>
        <taxon>Hypocreales</taxon>
        <taxon>Nectriaceae</taxon>
        <taxon>Neonectria</taxon>
    </lineage>
</organism>
<evidence type="ECO:0000313" key="3">
    <source>
        <dbReference type="Proteomes" id="UP001498476"/>
    </source>
</evidence>
<comment type="caution">
    <text evidence="2">The sequence shown here is derived from an EMBL/GenBank/DDBJ whole genome shotgun (WGS) entry which is preliminary data.</text>
</comment>
<dbReference type="Proteomes" id="UP001498476">
    <property type="component" value="Unassembled WGS sequence"/>
</dbReference>
<evidence type="ECO:0000313" key="2">
    <source>
        <dbReference type="EMBL" id="KAK7414548.1"/>
    </source>
</evidence>
<proteinExistence type="predicted"/>
<evidence type="ECO:0008006" key="4">
    <source>
        <dbReference type="Google" id="ProtNLM"/>
    </source>
</evidence>
<accession>A0ABR1H0D5</accession>
<keyword evidence="1" id="KW-0175">Coiled coil</keyword>
<keyword evidence="3" id="KW-1185">Reference proteome</keyword>
<dbReference type="EMBL" id="JAZAVJ010000100">
    <property type="protein sequence ID" value="KAK7414548.1"/>
    <property type="molecule type" value="Genomic_DNA"/>
</dbReference>
<evidence type="ECO:0000256" key="1">
    <source>
        <dbReference type="SAM" id="Coils"/>
    </source>
</evidence>
<protein>
    <recommendedName>
        <fullName evidence="4">Fungal N-terminal domain-containing protein</fullName>
    </recommendedName>
</protein>
<sequence length="220" mass="24090">MDPISAIGVAAASIQFADFSAKALLGSIRLLQSLRDAPKQVAALLHDVDKSIKRLVDLRARIQSDTDPLTQTLSRNQLETLRDVVSEGYQAVADLQNALDRVKFLPSDSKARKSWKSFLSAEMSRDIEIHLGRIQRQHSEMLQQLQLAGLDVALTQGDQIAQTESIVKDLRKEAERTQASLAVLQNSVPAAMTGLASSCNQFQTENASIGAALWTQKSTH</sequence>
<feature type="coiled-coil region" evidence="1">
    <location>
        <begin position="160"/>
        <end position="187"/>
    </location>
</feature>
<gene>
    <name evidence="2" type="ORF">QQX98_006575</name>
</gene>